<dbReference type="eggNOG" id="KOG3745">
    <property type="taxonomic scope" value="Eukaryota"/>
</dbReference>
<feature type="domain" description="Exocyst complex component Sec10 N-terminal" evidence="7">
    <location>
        <begin position="59"/>
        <end position="172"/>
    </location>
</feature>
<sequence>MVSATEAARPIFPKANSFSLEEFSSKDFIVKDFIEGLTDSSIPANRRSGLNNNGSAFDPKPYIRTFEAALDRLKELDETLSEKESELKEGVRRAEIEHSRTLDRLGDKFNSTLQEFHRLDNSITDGGGMAVRIGGQLEALDKQRQRAEDAKFLIACYTEFSRGETRRLEKLRRTGRIEDSIRCAVVSRQLSLIVKRNEGAAANVKTKELIESFSESLEQDLLKQFDDAYRRFKKDQMKGCAKVLHDFNGGASVVSNFLNQMNFFIETGKINAGDVVIEKTIEERLSDPDDTPPGLEPSLVSLISEVREVLKVESETIKDVFPFPEQVLGTLLQRVFQQSLQQRLEMVLDKTATLSPLAFLRTLQASRAAVITLADDLKNHGLTEHPGPLSSATTMVIDQNVEELFIPYLQDRGYMERERESLEQLYSGILLKFSLFHDQRKKNQNLGVLDRLKKSRERVIEKVIESDLGKSQSGALSRIIGFNQGANGSGHLSDVIVTDQDGKLNVEFSKRMLKWLAEAVGRSIELSSAADTPKDVSALLNILLEHMRNTYIDVALDAAMDSAEQASKDTKSEPDLAYVQEMKPATKIMHLMFSFINTALIPLSQTSLTTRREMVKVTNTTITSLEQKINTIIQKTADIVINYLGILLSKQKKQDYKPKDDEVILTILQTPTCVSVCAFLTKVHTVALESLDGENLLGFLNEIGQGLRGFLLEHLKKFPVNQAGAIMLSKDVTKYREVVDKFNVAALKDSYELLHEIGNLFVVGPQALKDRMRDGVLARVKPSILKPYLMKREDYVSVGIEKILLSE</sequence>
<comment type="similarity">
    <text evidence="1">Belongs to the SEC10 family.</text>
</comment>
<evidence type="ECO:0000259" key="7">
    <source>
        <dbReference type="Pfam" id="PF20667"/>
    </source>
</evidence>
<dbReference type="Pfam" id="PF20667">
    <property type="entry name" value="Sec10_N"/>
    <property type="match status" value="1"/>
</dbReference>
<organism evidence="8 9">
    <name type="scientific">Pyronema omphalodes (strain CBS 100304)</name>
    <name type="common">Pyronema confluens</name>
    <dbReference type="NCBI Taxonomy" id="1076935"/>
    <lineage>
        <taxon>Eukaryota</taxon>
        <taxon>Fungi</taxon>
        <taxon>Dikarya</taxon>
        <taxon>Ascomycota</taxon>
        <taxon>Pezizomycotina</taxon>
        <taxon>Pezizomycetes</taxon>
        <taxon>Pezizales</taxon>
        <taxon>Pyronemataceae</taxon>
        <taxon>Pyronema</taxon>
    </lineage>
</organism>
<evidence type="ECO:0000256" key="4">
    <source>
        <dbReference type="ARBA" id="ARBA00023054"/>
    </source>
</evidence>
<evidence type="ECO:0000256" key="1">
    <source>
        <dbReference type="ARBA" id="ARBA00006572"/>
    </source>
</evidence>
<dbReference type="PANTHER" id="PTHR12100:SF0">
    <property type="entry name" value="EXOCYST COMPLEX COMPONENT 5"/>
    <property type="match status" value="1"/>
</dbReference>
<evidence type="ECO:0000256" key="5">
    <source>
        <dbReference type="SAM" id="Coils"/>
    </source>
</evidence>
<dbReference type="InterPro" id="IPR048627">
    <property type="entry name" value="Sec10_HB"/>
</dbReference>
<dbReference type="STRING" id="1076935.U4LT55"/>
<dbReference type="Pfam" id="PF07393">
    <property type="entry name" value="Sec10_HB"/>
    <property type="match status" value="1"/>
</dbReference>
<dbReference type="GO" id="GO:0006893">
    <property type="term" value="P:Golgi to plasma membrane transport"/>
    <property type="evidence" value="ECO:0007669"/>
    <property type="project" value="TreeGrafter"/>
</dbReference>
<keyword evidence="9" id="KW-1185">Reference proteome</keyword>
<dbReference type="GO" id="GO:0006887">
    <property type="term" value="P:exocytosis"/>
    <property type="evidence" value="ECO:0007669"/>
    <property type="project" value="UniProtKB-KW"/>
</dbReference>
<name>U4LT55_PYROM</name>
<gene>
    <name evidence="8" type="ORF">PCON_04387</name>
</gene>
<evidence type="ECO:0000256" key="2">
    <source>
        <dbReference type="ARBA" id="ARBA00022448"/>
    </source>
</evidence>
<evidence type="ECO:0000256" key="3">
    <source>
        <dbReference type="ARBA" id="ARBA00022483"/>
    </source>
</evidence>
<feature type="domain" description="Exocyst complex component Sec10-like alpha-helical bundle" evidence="6">
    <location>
        <begin position="182"/>
        <end position="802"/>
    </location>
</feature>
<keyword evidence="4 5" id="KW-0175">Coiled coil</keyword>
<dbReference type="Proteomes" id="UP000018144">
    <property type="component" value="Unassembled WGS sequence"/>
</dbReference>
<protein>
    <submittedName>
        <fullName evidence="8">Similar to Exocyst complex component sec10 acc. no. O13705</fullName>
    </submittedName>
</protein>
<evidence type="ECO:0000313" key="8">
    <source>
        <dbReference type="EMBL" id="CCX34869.1"/>
    </source>
</evidence>
<reference evidence="8 9" key="1">
    <citation type="journal article" date="2013" name="PLoS Genet.">
        <title>The genome and development-dependent transcriptomes of Pyronema confluens: a window into fungal evolution.</title>
        <authorList>
            <person name="Traeger S."/>
            <person name="Altegoer F."/>
            <person name="Freitag M."/>
            <person name="Gabaldon T."/>
            <person name="Kempken F."/>
            <person name="Kumar A."/>
            <person name="Marcet-Houben M."/>
            <person name="Poggeler S."/>
            <person name="Stajich J.E."/>
            <person name="Nowrousian M."/>
        </authorList>
    </citation>
    <scope>NUCLEOTIDE SEQUENCE [LARGE SCALE GENOMIC DNA]</scope>
    <source>
        <strain evidence="9">CBS 100304</strain>
        <tissue evidence="8">Vegetative mycelium</tissue>
    </source>
</reference>
<dbReference type="GO" id="GO:0000145">
    <property type="term" value="C:exocyst"/>
    <property type="evidence" value="ECO:0007669"/>
    <property type="project" value="TreeGrafter"/>
</dbReference>
<dbReference type="OMA" id="PLCKHHY"/>
<dbReference type="InterPro" id="IPR048625">
    <property type="entry name" value="Sec10_N"/>
</dbReference>
<dbReference type="AlphaFoldDB" id="U4LT55"/>
<dbReference type="EMBL" id="HF936636">
    <property type="protein sequence ID" value="CCX34869.1"/>
    <property type="molecule type" value="Genomic_DNA"/>
</dbReference>
<feature type="coiled-coil region" evidence="5">
    <location>
        <begin position="66"/>
        <end position="93"/>
    </location>
</feature>
<proteinExistence type="inferred from homology"/>
<dbReference type="InterPro" id="IPR009976">
    <property type="entry name" value="Sec10-like"/>
</dbReference>
<dbReference type="OrthoDB" id="125856at2759"/>
<accession>U4LT55</accession>
<evidence type="ECO:0000313" key="9">
    <source>
        <dbReference type="Proteomes" id="UP000018144"/>
    </source>
</evidence>
<evidence type="ECO:0000259" key="6">
    <source>
        <dbReference type="Pfam" id="PF07393"/>
    </source>
</evidence>
<keyword evidence="3" id="KW-0268">Exocytosis</keyword>
<dbReference type="PANTHER" id="PTHR12100">
    <property type="entry name" value="SEC10"/>
    <property type="match status" value="1"/>
</dbReference>
<keyword evidence="2" id="KW-0813">Transport</keyword>